<dbReference type="GO" id="GO:0005432">
    <property type="term" value="F:calcium:sodium antiporter activity"/>
    <property type="evidence" value="ECO:0007669"/>
    <property type="project" value="TreeGrafter"/>
</dbReference>
<evidence type="ECO:0000313" key="8">
    <source>
        <dbReference type="Proteomes" id="UP000317371"/>
    </source>
</evidence>
<comment type="caution">
    <text evidence="7">The sequence shown here is derived from an EMBL/GenBank/DDBJ whole genome shotgun (WGS) entry which is preliminary data.</text>
</comment>
<dbReference type="SMART" id="SM00237">
    <property type="entry name" value="Calx_beta"/>
    <property type="match status" value="3"/>
</dbReference>
<dbReference type="InterPro" id="IPR011050">
    <property type="entry name" value="Pectin_lyase_fold/virulence"/>
</dbReference>
<dbReference type="GO" id="GO:0016020">
    <property type="term" value="C:membrane"/>
    <property type="evidence" value="ECO:0007669"/>
    <property type="project" value="InterPro"/>
</dbReference>
<keyword evidence="2" id="KW-0677">Repeat</keyword>
<gene>
    <name evidence="7" type="ORF">FKZ61_16340</name>
</gene>
<evidence type="ECO:0000256" key="3">
    <source>
        <dbReference type="ARBA" id="ARBA00022837"/>
    </source>
</evidence>
<dbReference type="PANTHER" id="PTHR11878">
    <property type="entry name" value="SODIUM/CALCIUM EXCHANGER"/>
    <property type="match status" value="1"/>
</dbReference>
<dbReference type="Gene3D" id="2.160.20.10">
    <property type="entry name" value="Single-stranded right-handed beta-helix, Pectin lyase-like"/>
    <property type="match status" value="1"/>
</dbReference>
<dbReference type="Proteomes" id="UP000317371">
    <property type="component" value="Unassembled WGS sequence"/>
</dbReference>
<dbReference type="SUPFAM" id="SSF141072">
    <property type="entry name" value="CalX-like"/>
    <property type="match status" value="3"/>
</dbReference>
<dbReference type="SUPFAM" id="SSF51126">
    <property type="entry name" value="Pectin lyase-like"/>
    <property type="match status" value="1"/>
</dbReference>
<dbReference type="Gene3D" id="2.60.40.2030">
    <property type="match status" value="3"/>
</dbReference>
<evidence type="ECO:0000256" key="1">
    <source>
        <dbReference type="ARBA" id="ARBA00022729"/>
    </source>
</evidence>
<dbReference type="NCBIfam" id="NF041518">
    <property type="entry name" value="choice_anch_Q"/>
    <property type="match status" value="1"/>
</dbReference>
<dbReference type="InterPro" id="IPR051171">
    <property type="entry name" value="CaCA"/>
</dbReference>
<keyword evidence="8" id="KW-1185">Reference proteome</keyword>
<dbReference type="GO" id="GO:0007154">
    <property type="term" value="P:cell communication"/>
    <property type="evidence" value="ECO:0007669"/>
    <property type="project" value="InterPro"/>
</dbReference>
<dbReference type="EMBL" id="VIGC01000023">
    <property type="protein sequence ID" value="TQE94476.1"/>
    <property type="molecule type" value="Genomic_DNA"/>
</dbReference>
<proteinExistence type="predicted"/>
<keyword evidence="4" id="KW-0813">Transport</keyword>
<dbReference type="PANTHER" id="PTHR11878:SF65">
    <property type="entry name" value="NA_CA-EXCHANGE PROTEIN, ISOFORM G"/>
    <property type="match status" value="1"/>
</dbReference>
<evidence type="ECO:0000259" key="6">
    <source>
        <dbReference type="SMART" id="SM00237"/>
    </source>
</evidence>
<feature type="signal peptide" evidence="5">
    <location>
        <begin position="1"/>
        <end position="37"/>
    </location>
</feature>
<dbReference type="GO" id="GO:0098703">
    <property type="term" value="P:calcium ion import across plasma membrane"/>
    <property type="evidence" value="ECO:0007669"/>
    <property type="project" value="TreeGrafter"/>
</dbReference>
<dbReference type="InterPro" id="IPR003644">
    <property type="entry name" value="Calx_beta"/>
</dbReference>
<evidence type="ECO:0000313" key="7">
    <source>
        <dbReference type="EMBL" id="TQE94476.1"/>
    </source>
</evidence>
<organism evidence="7 8">
    <name type="scientific">Litorilinea aerophila</name>
    <dbReference type="NCBI Taxonomy" id="1204385"/>
    <lineage>
        <taxon>Bacteria</taxon>
        <taxon>Bacillati</taxon>
        <taxon>Chloroflexota</taxon>
        <taxon>Caldilineae</taxon>
        <taxon>Caldilineales</taxon>
        <taxon>Caldilineaceae</taxon>
        <taxon>Litorilinea</taxon>
    </lineage>
</organism>
<feature type="chain" id="PRO_5022192339" description="Calx-beta domain-containing protein" evidence="5">
    <location>
        <begin position="38"/>
        <end position="799"/>
    </location>
</feature>
<sequence>MATRRSVLLARRMACAALGGALAVLLLTALQTTLARAAVDASEWYVDGAGSDTHDCQSPATACATVAAAVSKAGPGDVIHIAAGVYDANLDLQEITLSGAGMDATILDGGQRARVITATLAVTLTDLTVRNGRTTGSNHGGGIFNFGEMLLQQVRVVDNTAAGSGGGVYNGNRLELQESEILSNTADELGGGVYNFSHPSFTRYLTVTQSTVAGNQAVAGGGVYNNGAAHIADATFRENHATSQGGGGLATSTGPVTVMRSTFHGNRADSYYGGGILNNSSVITLTNVTISDNEAQTGGALANLFTDATTLLESSTVAYNRSSGSGLVVYGGIAANTGATTIHNSIIAHNEGRNCLTGGTWTSAGYNLSSDQRCQLTAAGDLQSTDPLLAPLGDYSGNTWTHALLPDSAALDNGDPADCPTTDQRGVARPVDGDNDGTAVCDKGAFELRSSLSVADVSVDEGDSGAVSAVFTVTLTPTSTQTVSVAYATADGTATAGSDYTAVSGTLVFNPGVAVQTIAVPILGDTAEEPDETFVVRLSAPQNGDLLDGEATGTILDDDGLSSLTVQDVSVEEGNTGSVNADFVVSLSPASPHSVSVDYATVDGTATAGNDYLATSGTLVFAAGETEKTISVSILGDVVDEADESFSLILSNPTDSILVDGQADGVIQDDDTAQVRMGGSVQVVEGNGGNTQAVLTVTLTTPTAFPVTVDYVTQSACCGPTFATPDEDYLAATGTLTFTPGQVQQQISVAILGDLIHEEDETFSVNLRNPDPIAVGTSTAFVTILNDDAFRIYLPLVTR</sequence>
<dbReference type="InterPro" id="IPR038081">
    <property type="entry name" value="CalX-like_sf"/>
</dbReference>
<dbReference type="Pfam" id="PF03160">
    <property type="entry name" value="Calx-beta"/>
    <property type="match status" value="2"/>
</dbReference>
<evidence type="ECO:0000256" key="2">
    <source>
        <dbReference type="ARBA" id="ARBA00022737"/>
    </source>
</evidence>
<dbReference type="RefSeq" id="WP_141611223.1">
    <property type="nucleotide sequence ID" value="NZ_VIGC02000023.1"/>
</dbReference>
<dbReference type="InterPro" id="IPR012334">
    <property type="entry name" value="Pectin_lyas_fold"/>
</dbReference>
<reference evidence="7 8" key="1">
    <citation type="submission" date="2019-06" db="EMBL/GenBank/DDBJ databases">
        <title>Genome sequence of Litorilinea aerophila BAA-2444.</title>
        <authorList>
            <person name="Maclea K.S."/>
            <person name="Maurais E.G."/>
            <person name="Iannazzi L.C."/>
        </authorList>
    </citation>
    <scope>NUCLEOTIDE SEQUENCE [LARGE SCALE GENOMIC DNA]</scope>
    <source>
        <strain evidence="7 8">ATCC BAA-2444</strain>
    </source>
</reference>
<dbReference type="AlphaFoldDB" id="A0A540VCJ2"/>
<dbReference type="InParanoid" id="A0A540VCJ2"/>
<feature type="domain" description="Calx-beta" evidence="6">
    <location>
        <begin position="438"/>
        <end position="539"/>
    </location>
</feature>
<keyword evidence="4" id="KW-0406">Ion transport</keyword>
<evidence type="ECO:0000256" key="5">
    <source>
        <dbReference type="SAM" id="SignalP"/>
    </source>
</evidence>
<evidence type="ECO:0000256" key="4">
    <source>
        <dbReference type="ARBA" id="ARBA00023065"/>
    </source>
</evidence>
<accession>A0A540VCJ2</accession>
<feature type="domain" description="Calx-beta" evidence="6">
    <location>
        <begin position="663"/>
        <end position="768"/>
    </location>
</feature>
<keyword evidence="3" id="KW-0106">Calcium</keyword>
<name>A0A540VCJ2_9CHLR</name>
<protein>
    <recommendedName>
        <fullName evidence="6">Calx-beta domain-containing protein</fullName>
    </recommendedName>
</protein>
<keyword evidence="1 5" id="KW-0732">Signal</keyword>
<feature type="domain" description="Calx-beta" evidence="6">
    <location>
        <begin position="551"/>
        <end position="651"/>
    </location>
</feature>
<dbReference type="InterPro" id="IPR059226">
    <property type="entry name" value="Choice_anch_Q_dom"/>
</dbReference>
<dbReference type="OrthoDB" id="143000at2"/>